<dbReference type="RefSeq" id="WP_035616940.1">
    <property type="nucleotide sequence ID" value="NZ_ARYK01000005.1"/>
</dbReference>
<name>A0A059FLZ2_9PROT</name>
<dbReference type="GO" id="GO:0022857">
    <property type="term" value="F:transmembrane transporter activity"/>
    <property type="evidence" value="ECO:0007669"/>
    <property type="project" value="InterPro"/>
</dbReference>
<feature type="transmembrane region" description="Helical" evidence="4">
    <location>
        <begin position="185"/>
        <end position="205"/>
    </location>
</feature>
<feature type="transmembrane region" description="Helical" evidence="4">
    <location>
        <begin position="235"/>
        <end position="258"/>
    </location>
</feature>
<evidence type="ECO:0000259" key="5">
    <source>
        <dbReference type="PROSITE" id="PS50850"/>
    </source>
</evidence>
<dbReference type="InterPro" id="IPR020846">
    <property type="entry name" value="MFS_dom"/>
</dbReference>
<feature type="transmembrane region" description="Helical" evidence="4">
    <location>
        <begin position="86"/>
        <end position="107"/>
    </location>
</feature>
<dbReference type="STRING" id="1280950.HJO_11172"/>
<protein>
    <submittedName>
        <fullName evidence="6">Drug:H+ antiporter-1 family protein</fullName>
    </submittedName>
</protein>
<evidence type="ECO:0000256" key="2">
    <source>
        <dbReference type="ARBA" id="ARBA00022989"/>
    </source>
</evidence>
<dbReference type="Gene3D" id="1.20.1250.20">
    <property type="entry name" value="MFS general substrate transporter like domains"/>
    <property type="match status" value="1"/>
</dbReference>
<feature type="transmembrane region" description="Helical" evidence="4">
    <location>
        <begin position="20"/>
        <end position="42"/>
    </location>
</feature>
<sequence>MTQSPDPMLDVSRPDRRRAFFLLFFSLMAIGAGNTMLIAAVLPPLTREIGLPDWMAGSIFALSAFWWSVSSPFWGKKSNRFGRRRIAAIGLAGYGLSMALLLLFGWLSLSHTITGTVLVFACLAGSRSFFGLIGSAANPAAQAYVADRTNPAERQSEIAFITSGFSVGTVIGPAIAAALVATAGLLSPLALSAIIAFTMSALIWFRLPEQRAPVTDATLFEEEPGARGLWRSGSVLPFLIFAVLLSLTTGILTQVFVFTVMDRMGVAGREAAQFTGPAFTVGALAVLLAQLVLIPRLKMRNKTLMIVGCLPLLAGAIILVFARDYASLILAQFCIGLGQGLARPGFSSGASLAVSPQLQGNVAGLVISANGMGFIITPFFGLYVYQYVNPHLPFVFCAGLLVFMILFARFALKDGIGEYDE</sequence>
<feature type="transmembrane region" description="Helical" evidence="4">
    <location>
        <begin position="278"/>
        <end position="297"/>
    </location>
</feature>
<accession>A0A059FLZ2</accession>
<dbReference type="InterPro" id="IPR036259">
    <property type="entry name" value="MFS_trans_sf"/>
</dbReference>
<dbReference type="PANTHER" id="PTHR23546">
    <property type="entry name" value="TRANSPORT PROTEIN"/>
    <property type="match status" value="1"/>
</dbReference>
<evidence type="ECO:0000256" key="1">
    <source>
        <dbReference type="ARBA" id="ARBA00022692"/>
    </source>
</evidence>
<dbReference type="SUPFAM" id="SSF103473">
    <property type="entry name" value="MFS general substrate transporter"/>
    <property type="match status" value="1"/>
</dbReference>
<keyword evidence="1 4" id="KW-0812">Transmembrane</keyword>
<dbReference type="AlphaFoldDB" id="A0A059FLZ2"/>
<dbReference type="PANTHER" id="PTHR23546:SF1">
    <property type="entry name" value="MEMBRANE PROTEIN"/>
    <property type="match status" value="1"/>
</dbReference>
<dbReference type="EMBL" id="ARYK01000005">
    <property type="protein sequence ID" value="KCZ91674.1"/>
    <property type="molecule type" value="Genomic_DNA"/>
</dbReference>
<dbReference type="OrthoDB" id="65739at2"/>
<evidence type="ECO:0000313" key="6">
    <source>
        <dbReference type="EMBL" id="KCZ91674.1"/>
    </source>
</evidence>
<evidence type="ECO:0000313" key="7">
    <source>
        <dbReference type="Proteomes" id="UP000025171"/>
    </source>
</evidence>
<dbReference type="Proteomes" id="UP000025171">
    <property type="component" value="Unassembled WGS sequence"/>
</dbReference>
<proteinExistence type="predicted"/>
<dbReference type="eggNOG" id="COG2814">
    <property type="taxonomic scope" value="Bacteria"/>
</dbReference>
<feature type="transmembrane region" description="Helical" evidence="4">
    <location>
        <begin position="158"/>
        <end position="179"/>
    </location>
</feature>
<gene>
    <name evidence="6" type="ORF">HJO_11172</name>
</gene>
<dbReference type="InterPro" id="IPR011701">
    <property type="entry name" value="MFS"/>
</dbReference>
<keyword evidence="3 4" id="KW-0472">Membrane</keyword>
<evidence type="ECO:0000256" key="3">
    <source>
        <dbReference type="ARBA" id="ARBA00023136"/>
    </source>
</evidence>
<keyword evidence="2 4" id="KW-1133">Transmembrane helix</keyword>
<keyword evidence="7" id="KW-1185">Reference proteome</keyword>
<reference evidence="6 7" key="1">
    <citation type="journal article" date="2014" name="Antonie Van Leeuwenhoek">
        <title>Hyphomonas beringensis sp. nov. and Hyphomonas chukchiensis sp. nov., isolated from surface seawater of the Bering Sea and Chukchi Sea.</title>
        <authorList>
            <person name="Li C."/>
            <person name="Lai Q."/>
            <person name="Li G."/>
            <person name="Dong C."/>
            <person name="Wang J."/>
            <person name="Liao Y."/>
            <person name="Shao Z."/>
        </authorList>
    </citation>
    <scope>NUCLEOTIDE SEQUENCE [LARGE SCALE GENOMIC DNA]</scope>
    <source>
        <strain evidence="6 7">MHS-2</strain>
    </source>
</reference>
<feature type="domain" description="Major facilitator superfamily (MFS) profile" evidence="5">
    <location>
        <begin position="19"/>
        <end position="416"/>
    </location>
</feature>
<evidence type="ECO:0000256" key="4">
    <source>
        <dbReference type="SAM" id="Phobius"/>
    </source>
</evidence>
<feature type="transmembrane region" description="Helical" evidence="4">
    <location>
        <begin position="358"/>
        <end position="385"/>
    </location>
</feature>
<feature type="transmembrane region" description="Helical" evidence="4">
    <location>
        <begin position="391"/>
        <end position="412"/>
    </location>
</feature>
<feature type="transmembrane region" description="Helical" evidence="4">
    <location>
        <begin position="54"/>
        <end position="74"/>
    </location>
</feature>
<feature type="transmembrane region" description="Helical" evidence="4">
    <location>
        <begin position="113"/>
        <end position="137"/>
    </location>
</feature>
<feature type="transmembrane region" description="Helical" evidence="4">
    <location>
        <begin position="304"/>
        <end position="322"/>
    </location>
</feature>
<dbReference type="Pfam" id="PF07690">
    <property type="entry name" value="MFS_1"/>
    <property type="match status" value="1"/>
</dbReference>
<dbReference type="PROSITE" id="PS50850">
    <property type="entry name" value="MFS"/>
    <property type="match status" value="1"/>
</dbReference>
<dbReference type="PATRIC" id="fig|1280950.3.peg.2237"/>
<organism evidence="6 7">
    <name type="scientific">Hyphomonas johnsonii MHS-2</name>
    <dbReference type="NCBI Taxonomy" id="1280950"/>
    <lineage>
        <taxon>Bacteria</taxon>
        <taxon>Pseudomonadati</taxon>
        <taxon>Pseudomonadota</taxon>
        <taxon>Alphaproteobacteria</taxon>
        <taxon>Hyphomonadales</taxon>
        <taxon>Hyphomonadaceae</taxon>
        <taxon>Hyphomonas</taxon>
    </lineage>
</organism>
<comment type="caution">
    <text evidence="6">The sequence shown here is derived from an EMBL/GenBank/DDBJ whole genome shotgun (WGS) entry which is preliminary data.</text>
</comment>